<dbReference type="Pfam" id="PF13561">
    <property type="entry name" value="adh_short_C2"/>
    <property type="match status" value="1"/>
</dbReference>
<dbReference type="PRINTS" id="PR00081">
    <property type="entry name" value="GDHRDH"/>
</dbReference>
<dbReference type="PANTHER" id="PTHR42760:SF115">
    <property type="entry name" value="3-OXOACYL-[ACYL-CARRIER-PROTEIN] REDUCTASE FABG"/>
    <property type="match status" value="1"/>
</dbReference>
<evidence type="ECO:0000313" key="4">
    <source>
        <dbReference type="Proteomes" id="UP000680304"/>
    </source>
</evidence>
<dbReference type="Proteomes" id="UP000680304">
    <property type="component" value="Unassembled WGS sequence"/>
</dbReference>
<dbReference type="InterPro" id="IPR036291">
    <property type="entry name" value="NAD(P)-bd_dom_sf"/>
</dbReference>
<dbReference type="InterPro" id="IPR002347">
    <property type="entry name" value="SDR_fam"/>
</dbReference>
<comment type="caution">
    <text evidence="3">The sequence shown here is derived from an EMBL/GenBank/DDBJ whole genome shotgun (WGS) entry which is preliminary data.</text>
</comment>
<evidence type="ECO:0000313" key="3">
    <source>
        <dbReference type="EMBL" id="GIQ66782.1"/>
    </source>
</evidence>
<reference evidence="3 4" key="1">
    <citation type="submission" date="2021-04" db="EMBL/GenBank/DDBJ databases">
        <title>Draft genome sequence of Paenibacillus cisolokensis, LC2-13A.</title>
        <authorList>
            <person name="Uke A."/>
            <person name="Chhe C."/>
            <person name="Baramee S."/>
            <person name="Kosugi A."/>
        </authorList>
    </citation>
    <scope>NUCLEOTIDE SEQUENCE [LARGE SCALE GENOMIC DNA]</scope>
    <source>
        <strain evidence="3 4">LC2-13A</strain>
    </source>
</reference>
<organism evidence="3 4">
    <name type="scientific">Paenibacillus cisolokensis</name>
    <dbReference type="NCBI Taxonomy" id="1658519"/>
    <lineage>
        <taxon>Bacteria</taxon>
        <taxon>Bacillati</taxon>
        <taxon>Bacillota</taxon>
        <taxon>Bacilli</taxon>
        <taxon>Bacillales</taxon>
        <taxon>Paenibacillaceae</taxon>
        <taxon>Paenibacillus</taxon>
    </lineage>
</organism>
<keyword evidence="4" id="KW-1185">Reference proteome</keyword>
<keyword evidence="2" id="KW-0560">Oxidoreductase</keyword>
<dbReference type="EMBL" id="BOVJ01000208">
    <property type="protein sequence ID" value="GIQ66782.1"/>
    <property type="molecule type" value="Genomic_DNA"/>
</dbReference>
<protein>
    <submittedName>
        <fullName evidence="3">3-oxoacyl-ACP reductase</fullName>
    </submittedName>
</protein>
<dbReference type="Gene3D" id="3.40.50.720">
    <property type="entry name" value="NAD(P)-binding Rossmann-like Domain"/>
    <property type="match status" value="1"/>
</dbReference>
<dbReference type="PANTHER" id="PTHR42760">
    <property type="entry name" value="SHORT-CHAIN DEHYDROGENASES/REDUCTASES FAMILY MEMBER"/>
    <property type="match status" value="1"/>
</dbReference>
<name>A0ABQ4NEY5_9BACL</name>
<dbReference type="RefSeq" id="WP_213531387.1">
    <property type="nucleotide sequence ID" value="NZ_BOVJ01000208.1"/>
</dbReference>
<dbReference type="SUPFAM" id="SSF51735">
    <property type="entry name" value="NAD(P)-binding Rossmann-fold domains"/>
    <property type="match status" value="1"/>
</dbReference>
<evidence type="ECO:0000256" key="1">
    <source>
        <dbReference type="ARBA" id="ARBA00006484"/>
    </source>
</evidence>
<accession>A0ABQ4NEY5</accession>
<proteinExistence type="inferred from homology"/>
<comment type="similarity">
    <text evidence="1">Belongs to the short-chain dehydrogenases/reductases (SDR) family.</text>
</comment>
<gene>
    <name evidence="3" type="ORF">PACILC2_53500</name>
</gene>
<sequence length="257" mass="27499">MDFKKRFDLTGKVSLVTGAATGLGKSMAEALASFGSSVVIADMNVEQAQRTAEEIAREHNVQTHAIGVNVADESQVQSMYDTIIDKFGKLNVLVNNAGICQKIKAIDQSLADWQRTMDVNVNGVFLCAKYAALHMMKNGGGSIVNIASMSGFIANTEAQCAYNASKAAVVMITKCLASEWVEYNIRVNAIAPGYMKTAMTKPIFEEGGELAHVLNYVPMKRLGNPEELGGVVVLLASDASSFTTGATYLVDGGYTIH</sequence>
<dbReference type="PRINTS" id="PR00080">
    <property type="entry name" value="SDRFAMILY"/>
</dbReference>
<evidence type="ECO:0000256" key="2">
    <source>
        <dbReference type="ARBA" id="ARBA00023002"/>
    </source>
</evidence>
<dbReference type="NCBIfam" id="NF005559">
    <property type="entry name" value="PRK07231.1"/>
    <property type="match status" value="1"/>
</dbReference>